<feature type="domain" description="Sulfatase-modifying factor enzyme-like" evidence="1">
    <location>
        <begin position="7"/>
        <end position="224"/>
    </location>
</feature>
<comment type="caution">
    <text evidence="2">The sequence shown here is derived from an EMBL/GenBank/DDBJ whole genome shotgun (WGS) entry which is preliminary data.</text>
</comment>
<protein>
    <submittedName>
        <fullName evidence="2">Formylglycine-generating enzyme family protein</fullName>
    </submittedName>
</protein>
<dbReference type="InterPro" id="IPR005532">
    <property type="entry name" value="SUMF_dom"/>
</dbReference>
<dbReference type="Pfam" id="PF03781">
    <property type="entry name" value="FGE-sulfatase"/>
    <property type="match status" value="1"/>
</dbReference>
<evidence type="ECO:0000259" key="1">
    <source>
        <dbReference type="Pfam" id="PF03781"/>
    </source>
</evidence>
<dbReference type="InterPro" id="IPR042095">
    <property type="entry name" value="SUMF_sf"/>
</dbReference>
<keyword evidence="3" id="KW-1185">Reference proteome</keyword>
<dbReference type="SUPFAM" id="SSF56436">
    <property type="entry name" value="C-type lectin-like"/>
    <property type="match status" value="1"/>
</dbReference>
<dbReference type="InterPro" id="IPR051043">
    <property type="entry name" value="Sulfatase_Mod_Factor_Kinase"/>
</dbReference>
<sequence length="228" mass="26256">MRVLIETDMIEVPSGTFLMGENEEDKYANDTERPRHEVSVDRFEIGRDPVTIGQFRVFRPDHEPGLPEDWPAANVSWLDAQEYCKWLGWGYRLPTEAEWEFAARGGTQSPYPHGTVLEIEHANFYYDERGNRVGLGHRSPVGSYPPNRFGLHDMLGNVCEWVEDEWTHMYGATEEGSGSVTQLNTHRVLRGGAWDYLPRLLRVSWRDCLAQTVRRDNVGFRIARSLDS</sequence>
<dbReference type="PANTHER" id="PTHR23150:SF19">
    <property type="entry name" value="FORMYLGLYCINE-GENERATING ENZYME"/>
    <property type="match status" value="1"/>
</dbReference>
<gene>
    <name evidence="2" type="ORF">H5P30_18315</name>
</gene>
<dbReference type="RefSeq" id="WP_185694358.1">
    <property type="nucleotide sequence ID" value="NZ_JACHVA010000131.1"/>
</dbReference>
<dbReference type="PANTHER" id="PTHR23150">
    <property type="entry name" value="SULFATASE MODIFYING FACTOR 1, 2"/>
    <property type="match status" value="1"/>
</dbReference>
<evidence type="ECO:0000313" key="3">
    <source>
        <dbReference type="Proteomes" id="UP000525652"/>
    </source>
</evidence>
<proteinExistence type="predicted"/>
<evidence type="ECO:0000313" key="2">
    <source>
        <dbReference type="EMBL" id="MBC2603737.1"/>
    </source>
</evidence>
<reference evidence="2 3" key="1">
    <citation type="submission" date="2020-07" db="EMBL/GenBank/DDBJ databases">
        <authorList>
            <person name="Feng X."/>
        </authorList>
    </citation>
    <scope>NUCLEOTIDE SEQUENCE [LARGE SCALE GENOMIC DNA]</scope>
    <source>
        <strain evidence="2 3">JCM14086</strain>
    </source>
</reference>
<accession>A0A7X1B1B9</accession>
<dbReference type="InterPro" id="IPR016187">
    <property type="entry name" value="CTDL_fold"/>
</dbReference>
<organism evidence="2 3">
    <name type="scientific">Puniceicoccus vermicola</name>
    <dbReference type="NCBI Taxonomy" id="388746"/>
    <lineage>
        <taxon>Bacteria</taxon>
        <taxon>Pseudomonadati</taxon>
        <taxon>Verrucomicrobiota</taxon>
        <taxon>Opitutia</taxon>
        <taxon>Puniceicoccales</taxon>
        <taxon>Puniceicoccaceae</taxon>
        <taxon>Puniceicoccus</taxon>
    </lineage>
</organism>
<dbReference type="Proteomes" id="UP000525652">
    <property type="component" value="Unassembled WGS sequence"/>
</dbReference>
<dbReference type="AlphaFoldDB" id="A0A7X1B1B9"/>
<dbReference type="EMBL" id="JACHVA010000131">
    <property type="protein sequence ID" value="MBC2603737.1"/>
    <property type="molecule type" value="Genomic_DNA"/>
</dbReference>
<name>A0A7X1B1B9_9BACT</name>
<dbReference type="Gene3D" id="3.90.1580.10">
    <property type="entry name" value="paralog of FGE (formylglycine-generating enzyme)"/>
    <property type="match status" value="1"/>
</dbReference>